<dbReference type="EMBL" id="CACVKT020000588">
    <property type="protein sequence ID" value="CAC5361335.1"/>
    <property type="molecule type" value="Genomic_DNA"/>
</dbReference>
<evidence type="ECO:0000313" key="3">
    <source>
        <dbReference type="EMBL" id="CAC5361335.1"/>
    </source>
</evidence>
<keyword evidence="1" id="KW-0863">Zinc-finger</keyword>
<keyword evidence="1" id="KW-0479">Metal-binding</keyword>
<dbReference type="Gene3D" id="3.30.160.60">
    <property type="entry name" value="Classic Zinc Finger"/>
    <property type="match status" value="1"/>
</dbReference>
<organism evidence="3 4">
    <name type="scientific">Mytilus coruscus</name>
    <name type="common">Sea mussel</name>
    <dbReference type="NCBI Taxonomy" id="42192"/>
    <lineage>
        <taxon>Eukaryota</taxon>
        <taxon>Metazoa</taxon>
        <taxon>Spiralia</taxon>
        <taxon>Lophotrochozoa</taxon>
        <taxon>Mollusca</taxon>
        <taxon>Bivalvia</taxon>
        <taxon>Autobranchia</taxon>
        <taxon>Pteriomorphia</taxon>
        <taxon>Mytilida</taxon>
        <taxon>Mytiloidea</taxon>
        <taxon>Mytilidae</taxon>
        <taxon>Mytilinae</taxon>
        <taxon>Mytilus</taxon>
    </lineage>
</organism>
<dbReference type="InterPro" id="IPR000315">
    <property type="entry name" value="Znf_B-box"/>
</dbReference>
<proteinExistence type="predicted"/>
<dbReference type="PROSITE" id="PS50119">
    <property type="entry name" value="ZF_BBOX"/>
    <property type="match status" value="1"/>
</dbReference>
<dbReference type="GO" id="GO:0008270">
    <property type="term" value="F:zinc ion binding"/>
    <property type="evidence" value="ECO:0007669"/>
    <property type="project" value="UniProtKB-KW"/>
</dbReference>
<evidence type="ECO:0000256" key="1">
    <source>
        <dbReference type="PROSITE-ProRule" id="PRU00024"/>
    </source>
</evidence>
<sequence>MTDRKFCSGCLRDDEENEAEALCSDCLEEVCRVCLKVHKRLNPPHKILPLHQVSNLSSSILKISKDCDLHTDQRIVLYCTQHDTVMGYLCMSDTHKNCESIISIDRAANCVHSGSALADLKCRMKHLSKMFHEVLKCQTTDEEVFDRQRDDILQQITTTRQQINHHLIQLKKKPETI</sequence>
<dbReference type="Proteomes" id="UP000507470">
    <property type="component" value="Unassembled WGS sequence"/>
</dbReference>
<evidence type="ECO:0000259" key="2">
    <source>
        <dbReference type="PROSITE" id="PS50119"/>
    </source>
</evidence>
<feature type="domain" description="B box-type" evidence="2">
    <location>
        <begin position="2"/>
        <end position="50"/>
    </location>
</feature>
<name>A0A6J8A4U4_MYTCO</name>
<protein>
    <recommendedName>
        <fullName evidence="2">B box-type domain-containing protein</fullName>
    </recommendedName>
</protein>
<gene>
    <name evidence="3" type="ORF">MCOR_3512</name>
</gene>
<accession>A0A6J8A4U4</accession>
<evidence type="ECO:0000313" key="4">
    <source>
        <dbReference type="Proteomes" id="UP000507470"/>
    </source>
</evidence>
<dbReference type="AlphaFoldDB" id="A0A6J8A4U4"/>
<reference evidence="3 4" key="1">
    <citation type="submission" date="2020-06" db="EMBL/GenBank/DDBJ databases">
        <authorList>
            <person name="Li R."/>
            <person name="Bekaert M."/>
        </authorList>
    </citation>
    <scope>NUCLEOTIDE SEQUENCE [LARGE SCALE GENOMIC DNA]</scope>
    <source>
        <strain evidence="4">wild</strain>
    </source>
</reference>
<keyword evidence="4" id="KW-1185">Reference proteome</keyword>
<keyword evidence="1" id="KW-0862">Zinc</keyword>
<dbReference type="OrthoDB" id="6130867at2759"/>